<evidence type="ECO:0000256" key="1">
    <source>
        <dbReference type="SAM" id="Phobius"/>
    </source>
</evidence>
<evidence type="ECO:0000313" key="3">
    <source>
        <dbReference type="Proteomes" id="UP001597383"/>
    </source>
</evidence>
<comment type="caution">
    <text evidence="2">The sequence shown here is derived from an EMBL/GenBank/DDBJ whole genome shotgun (WGS) entry which is preliminary data.</text>
</comment>
<keyword evidence="3" id="KW-1185">Reference proteome</keyword>
<feature type="transmembrane region" description="Helical" evidence="1">
    <location>
        <begin position="7"/>
        <end position="27"/>
    </location>
</feature>
<dbReference type="RefSeq" id="WP_377555069.1">
    <property type="nucleotide sequence ID" value="NZ_JBHUHQ010000006.1"/>
</dbReference>
<dbReference type="Proteomes" id="UP001597383">
    <property type="component" value="Unassembled WGS sequence"/>
</dbReference>
<reference evidence="3" key="1">
    <citation type="journal article" date="2019" name="Int. J. Syst. Evol. Microbiol.">
        <title>The Global Catalogue of Microorganisms (GCM) 10K type strain sequencing project: providing services to taxonomists for standard genome sequencing and annotation.</title>
        <authorList>
            <consortium name="The Broad Institute Genomics Platform"/>
            <consortium name="The Broad Institute Genome Sequencing Center for Infectious Disease"/>
            <person name="Wu L."/>
            <person name="Ma J."/>
        </authorList>
    </citation>
    <scope>NUCLEOTIDE SEQUENCE [LARGE SCALE GENOMIC DNA]</scope>
    <source>
        <strain evidence="3">R28</strain>
    </source>
</reference>
<name>A0ABW4VVR8_9BACI</name>
<dbReference type="EMBL" id="JBHUHQ010000006">
    <property type="protein sequence ID" value="MFD2043342.1"/>
    <property type="molecule type" value="Genomic_DNA"/>
</dbReference>
<organism evidence="2 3">
    <name type="scientific">Ornithinibacillus salinisoli</name>
    <dbReference type="NCBI Taxonomy" id="1848459"/>
    <lineage>
        <taxon>Bacteria</taxon>
        <taxon>Bacillati</taxon>
        <taxon>Bacillota</taxon>
        <taxon>Bacilli</taxon>
        <taxon>Bacillales</taxon>
        <taxon>Bacillaceae</taxon>
        <taxon>Ornithinibacillus</taxon>
    </lineage>
</organism>
<gene>
    <name evidence="2" type="ORF">ACFSJF_03465</name>
</gene>
<keyword evidence="1" id="KW-1133">Transmembrane helix</keyword>
<accession>A0ABW4VVR8</accession>
<proteinExistence type="predicted"/>
<evidence type="ECO:0000313" key="2">
    <source>
        <dbReference type="EMBL" id="MFD2043342.1"/>
    </source>
</evidence>
<keyword evidence="1" id="KW-0472">Membrane</keyword>
<sequence>MRKKSNMLLGSLIVVMSISAISFIIMLNQINTIERQNNLLQNELYGMKTDINHISQRISELNESEQWILNEVFKPIEANSTPEEIHLSLTISLKEVGEGNTVHVLYKEIEKSDWKEAPANHTEGLNYRASLQLSPQKEYVYQVVSDGEISRTDEPKEIPSHIYRPAPLTIISDGMGRESNGELNSIRIELSENKPLFSFFRTEKVIAKIYYEDKPGEEIELDEVDYGFPDERYWLLELNETKENINSIYIRTEYANGSIHEGELYPNESYTGKPHN</sequence>
<protein>
    <submittedName>
        <fullName evidence="2">Uncharacterized protein</fullName>
    </submittedName>
</protein>
<keyword evidence="1" id="KW-0812">Transmembrane</keyword>